<dbReference type="Proteomes" id="UP001374579">
    <property type="component" value="Unassembled WGS sequence"/>
</dbReference>
<protein>
    <submittedName>
        <fullName evidence="2">Uncharacterized protein</fullName>
    </submittedName>
</protein>
<proteinExistence type="predicted"/>
<gene>
    <name evidence="2" type="ORF">V1264_019639</name>
</gene>
<evidence type="ECO:0000313" key="3">
    <source>
        <dbReference type="Proteomes" id="UP001374579"/>
    </source>
</evidence>
<reference evidence="2 3" key="1">
    <citation type="submission" date="2024-02" db="EMBL/GenBank/DDBJ databases">
        <title>Chromosome-scale genome assembly of the rough periwinkle Littorina saxatilis.</title>
        <authorList>
            <person name="De Jode A."/>
            <person name="Faria R."/>
            <person name="Formenti G."/>
            <person name="Sims Y."/>
            <person name="Smith T.P."/>
            <person name="Tracey A."/>
            <person name="Wood J.M.D."/>
            <person name="Zagrodzka Z.B."/>
            <person name="Johannesson K."/>
            <person name="Butlin R.K."/>
            <person name="Leder E.H."/>
        </authorList>
    </citation>
    <scope>NUCLEOTIDE SEQUENCE [LARGE SCALE GENOMIC DNA]</scope>
    <source>
        <strain evidence="2">Snail1</strain>
        <tissue evidence="2">Muscle</tissue>
    </source>
</reference>
<feature type="region of interest" description="Disordered" evidence="1">
    <location>
        <begin position="1"/>
        <end position="38"/>
    </location>
</feature>
<dbReference type="EMBL" id="JBAMIC010000008">
    <property type="protein sequence ID" value="KAK7105014.1"/>
    <property type="molecule type" value="Genomic_DNA"/>
</dbReference>
<accession>A0AAN9BGY4</accession>
<comment type="caution">
    <text evidence="2">The sequence shown here is derived from an EMBL/GenBank/DDBJ whole genome shotgun (WGS) entry which is preliminary data.</text>
</comment>
<name>A0AAN9BGY4_9CAEN</name>
<evidence type="ECO:0000256" key="1">
    <source>
        <dbReference type="SAM" id="MobiDB-lite"/>
    </source>
</evidence>
<organism evidence="2 3">
    <name type="scientific">Littorina saxatilis</name>
    <dbReference type="NCBI Taxonomy" id="31220"/>
    <lineage>
        <taxon>Eukaryota</taxon>
        <taxon>Metazoa</taxon>
        <taxon>Spiralia</taxon>
        <taxon>Lophotrochozoa</taxon>
        <taxon>Mollusca</taxon>
        <taxon>Gastropoda</taxon>
        <taxon>Caenogastropoda</taxon>
        <taxon>Littorinimorpha</taxon>
        <taxon>Littorinoidea</taxon>
        <taxon>Littorinidae</taxon>
        <taxon>Littorina</taxon>
    </lineage>
</organism>
<sequence length="118" mass="14022">MDGAEQPSQSAERAFEQPSQAAERAFEQPSQSAKRPKEVAAAVRFEQRETWCTVEEMKEAAFCRKLRKHFKRHLESHVFENDGFISEPRCEFRVHKPDNPRQRRHFPDRHLKTIWTVM</sequence>
<keyword evidence="3" id="KW-1185">Reference proteome</keyword>
<evidence type="ECO:0000313" key="2">
    <source>
        <dbReference type="EMBL" id="KAK7105014.1"/>
    </source>
</evidence>
<dbReference type="AlphaFoldDB" id="A0AAN9BGY4"/>
<feature type="compositionally biased region" description="Polar residues" evidence="1">
    <location>
        <begin position="1"/>
        <end position="11"/>
    </location>
</feature>